<keyword evidence="1" id="KW-0812">Transmembrane</keyword>
<proteinExistence type="predicted"/>
<keyword evidence="1" id="KW-1133">Transmembrane helix</keyword>
<accession>A0A0E3BGM6</accession>
<keyword evidence="1" id="KW-0472">Membrane</keyword>
<evidence type="ECO:0000313" key="3">
    <source>
        <dbReference type="Proteomes" id="UP000029567"/>
    </source>
</evidence>
<evidence type="ECO:0000256" key="1">
    <source>
        <dbReference type="SAM" id="Phobius"/>
    </source>
</evidence>
<dbReference type="EMBL" id="AWTN01000106">
    <property type="protein sequence ID" value="KGG87689.1"/>
    <property type="molecule type" value="Genomic_DNA"/>
</dbReference>
<sequence>MRKVKPNELAALSEEERGLLFNYFGALERPAMYRKQAVFGGVFGCVLVTFTFVIDAALKDLQGVPEWFASFHMLARIAFGVMTAFWVFWRLRLAKTTDADLSEMAAELNRHELDVSGVTQDQVFETVVLPMLRRSGLHIKE</sequence>
<dbReference type="Proteomes" id="UP000029567">
    <property type="component" value="Unassembled WGS sequence"/>
</dbReference>
<feature type="transmembrane region" description="Helical" evidence="1">
    <location>
        <begin position="37"/>
        <end position="58"/>
    </location>
</feature>
<gene>
    <name evidence="2" type="ORF">P245_19755</name>
</gene>
<feature type="transmembrane region" description="Helical" evidence="1">
    <location>
        <begin position="70"/>
        <end position="89"/>
    </location>
</feature>
<comment type="caution">
    <text evidence="2">The sequence shown here is derived from an EMBL/GenBank/DDBJ whole genome shotgun (WGS) entry which is preliminary data.</text>
</comment>
<dbReference type="AlphaFoldDB" id="A0A0E3BGM6"/>
<organism evidence="2 3">
    <name type="scientific">Comamonas thiooxydans</name>
    <dbReference type="NCBI Taxonomy" id="363952"/>
    <lineage>
        <taxon>Bacteria</taxon>
        <taxon>Pseudomonadati</taxon>
        <taxon>Pseudomonadota</taxon>
        <taxon>Betaproteobacteria</taxon>
        <taxon>Burkholderiales</taxon>
        <taxon>Comamonadaceae</taxon>
        <taxon>Comamonas</taxon>
    </lineage>
</organism>
<protein>
    <submittedName>
        <fullName evidence="2">Uncharacterized protein</fullName>
    </submittedName>
</protein>
<name>A0A0E3BGM6_9BURK</name>
<dbReference type="RefSeq" id="WP_034381857.1">
    <property type="nucleotide sequence ID" value="NZ_AWTN01000106.1"/>
</dbReference>
<reference evidence="2 3" key="1">
    <citation type="submission" date="2013-09" db="EMBL/GenBank/DDBJ databases">
        <title>High correlation between genotypes and phenotypes of environmental bacteria Comamonas testosteroni strains.</title>
        <authorList>
            <person name="Liu L."/>
            <person name="Zhu W."/>
            <person name="Xia X."/>
            <person name="Xu B."/>
            <person name="Luo M."/>
            <person name="Wang G."/>
        </authorList>
    </citation>
    <scope>NUCLEOTIDE SEQUENCE [LARGE SCALE GENOMIC DNA]</scope>
    <source>
        <strain evidence="2 3">JL14</strain>
    </source>
</reference>
<evidence type="ECO:0000313" key="2">
    <source>
        <dbReference type="EMBL" id="KGG87689.1"/>
    </source>
</evidence>